<keyword evidence="3" id="KW-1185">Reference proteome</keyword>
<dbReference type="InterPro" id="IPR027020">
    <property type="entry name" value="YnjB"/>
</dbReference>
<accession>A0ABU8BTW0</accession>
<protein>
    <submittedName>
        <fullName evidence="2">ABC transporter substrate-binding protein</fullName>
    </submittedName>
</protein>
<evidence type="ECO:0000256" key="1">
    <source>
        <dbReference type="SAM" id="SignalP"/>
    </source>
</evidence>
<dbReference type="Proteomes" id="UP001431963">
    <property type="component" value="Unassembled WGS sequence"/>
</dbReference>
<reference evidence="2" key="1">
    <citation type="submission" date="2024-02" db="EMBL/GenBank/DDBJ databases">
        <title>Genome sequences of strain Gemmobacter sp. JM10B15.</title>
        <authorList>
            <person name="Zhang M."/>
        </authorList>
    </citation>
    <scope>NUCLEOTIDE SEQUENCE</scope>
    <source>
        <strain evidence="2">JM10B15</strain>
    </source>
</reference>
<dbReference type="PIRSF" id="PIRSF029172">
    <property type="entry name" value="UCP029172_ABC_sbc_YnjB"/>
    <property type="match status" value="1"/>
</dbReference>
<feature type="signal peptide" evidence="1">
    <location>
        <begin position="1"/>
        <end position="20"/>
    </location>
</feature>
<gene>
    <name evidence="2" type="ORF">V6590_06095</name>
</gene>
<evidence type="ECO:0000313" key="2">
    <source>
        <dbReference type="EMBL" id="MEH7827710.1"/>
    </source>
</evidence>
<dbReference type="Pfam" id="PF13416">
    <property type="entry name" value="SBP_bac_8"/>
    <property type="match status" value="1"/>
</dbReference>
<dbReference type="NCBIfam" id="NF008633">
    <property type="entry name" value="PRK11622.1"/>
    <property type="match status" value="1"/>
</dbReference>
<dbReference type="EMBL" id="JBALHR010000003">
    <property type="protein sequence ID" value="MEH7827710.1"/>
    <property type="molecule type" value="Genomic_DNA"/>
</dbReference>
<organism evidence="2 3">
    <name type="scientific">Gemmobacter denitrificans</name>
    <dbReference type="NCBI Taxonomy" id="3123040"/>
    <lineage>
        <taxon>Bacteria</taxon>
        <taxon>Pseudomonadati</taxon>
        <taxon>Pseudomonadota</taxon>
        <taxon>Alphaproteobacteria</taxon>
        <taxon>Rhodobacterales</taxon>
        <taxon>Paracoccaceae</taxon>
        <taxon>Gemmobacter</taxon>
    </lineage>
</organism>
<sequence>MKKLTSATLMALTLATPTLADDWQATLDAAKGQTVYWNAWGGDDRTNAFIAWAGQETERLYGVKIEQVKLSDTAEAVTRVLSEKAAGQDAGGAVDLIWINGPNFLAMKEQGLLHGPFVAGLPNARYLDLSPASPNSVDFTVPVEGMESPWRLAKFVFTHDTARVANPPADMAGFVAWASENPGRFTHPDPSNFMGATFLKQALIELAPDPAALQQPVTDESFAATAAPLWAWYDALRPHLWRKGEAFPENESVQQQLLNDGEIDMAMSFDPASAAAAIAQGLLPETVRVFVPKGGSIGNVSFVAIPYNAAHKEGAMVVANFLLDPATQAHMQNIDVLGSFSVLNPARLDEGAKASFAALPTAPALPALADLGPTLLEPHASWMTRLTEEWAKRYTK</sequence>
<dbReference type="SUPFAM" id="SSF53850">
    <property type="entry name" value="Periplasmic binding protein-like II"/>
    <property type="match status" value="1"/>
</dbReference>
<proteinExistence type="predicted"/>
<dbReference type="RefSeq" id="WP_335420974.1">
    <property type="nucleotide sequence ID" value="NZ_JBALHR010000003.1"/>
</dbReference>
<comment type="caution">
    <text evidence="2">The sequence shown here is derived from an EMBL/GenBank/DDBJ whole genome shotgun (WGS) entry which is preliminary data.</text>
</comment>
<dbReference type="PANTHER" id="PTHR42779">
    <property type="entry name" value="PROTEIN YNJB"/>
    <property type="match status" value="1"/>
</dbReference>
<keyword evidence="1" id="KW-0732">Signal</keyword>
<dbReference type="InterPro" id="IPR006059">
    <property type="entry name" value="SBP"/>
</dbReference>
<dbReference type="PANTHER" id="PTHR42779:SF1">
    <property type="entry name" value="PROTEIN YNJB"/>
    <property type="match status" value="1"/>
</dbReference>
<dbReference type="Gene3D" id="3.40.190.10">
    <property type="entry name" value="Periplasmic binding protein-like II"/>
    <property type="match status" value="2"/>
</dbReference>
<feature type="chain" id="PRO_5045215477" evidence="1">
    <location>
        <begin position="21"/>
        <end position="396"/>
    </location>
</feature>
<evidence type="ECO:0000313" key="3">
    <source>
        <dbReference type="Proteomes" id="UP001431963"/>
    </source>
</evidence>
<name>A0ABU8BTW0_9RHOB</name>